<dbReference type="InterPro" id="IPR011990">
    <property type="entry name" value="TPR-like_helical_dom_sf"/>
</dbReference>
<reference evidence="2" key="1">
    <citation type="submission" date="2020-11" db="EMBL/GenBank/DDBJ databases">
        <authorList>
            <person name="Tran Van P."/>
        </authorList>
    </citation>
    <scope>NUCLEOTIDE SEQUENCE</scope>
</reference>
<feature type="region of interest" description="Disordered" evidence="1">
    <location>
        <begin position="308"/>
        <end position="337"/>
    </location>
</feature>
<protein>
    <submittedName>
        <fullName evidence="2">Uncharacterized protein</fullName>
    </submittedName>
</protein>
<sequence length="402" mass="44610">MDNSITLVLDWLTAEGEIRIKTPVGSTGASSTPRPPAQCLLHITKVLPLLLIHLRSAYCASKRFFLSSSHTCAVLTAHPKGASSPRTPAECLLRIPKVLTLLLTHLRSVSVAELRTSFVPTGLIDGARTCFMAVMLILRKENRSEEAIRMLERCIRLDPAYTPAYLLLARLYSNRGVHEAVGQLLRHVATLEPESSDHMAEYATWLRDKGIGKVGLEEVNPHLRGGRVENHVGKTNPVHPTKIRTSISPSSAVELNTTSALANYATEAGLLHTICSDYTDIYHIISRDHKGGVVYTGDLYIRKWRDETMPHNRGGSDSTSSARRSSGSQQNSLSQCDNTPSVQLVFELQSPRHLPSNLFDHRSGTGYTEPNHTAFFRWNAIYCFKCKWLHESVPHRTGADES</sequence>
<dbReference type="Gene3D" id="1.25.40.10">
    <property type="entry name" value="Tetratricopeptide repeat domain"/>
    <property type="match status" value="1"/>
</dbReference>
<dbReference type="AlphaFoldDB" id="A0A7R9GQ15"/>
<accession>A0A7R9GQ15</accession>
<organism evidence="2">
    <name type="scientific">Timema cristinae</name>
    <name type="common">Walking stick</name>
    <dbReference type="NCBI Taxonomy" id="61476"/>
    <lineage>
        <taxon>Eukaryota</taxon>
        <taxon>Metazoa</taxon>
        <taxon>Ecdysozoa</taxon>
        <taxon>Arthropoda</taxon>
        <taxon>Hexapoda</taxon>
        <taxon>Insecta</taxon>
        <taxon>Pterygota</taxon>
        <taxon>Neoptera</taxon>
        <taxon>Polyneoptera</taxon>
        <taxon>Phasmatodea</taxon>
        <taxon>Timematodea</taxon>
        <taxon>Timematoidea</taxon>
        <taxon>Timematidae</taxon>
        <taxon>Timema</taxon>
    </lineage>
</organism>
<evidence type="ECO:0000256" key="1">
    <source>
        <dbReference type="SAM" id="MobiDB-lite"/>
    </source>
</evidence>
<dbReference type="SUPFAM" id="SSF48452">
    <property type="entry name" value="TPR-like"/>
    <property type="match status" value="1"/>
</dbReference>
<dbReference type="EMBL" id="OC316533">
    <property type="protein sequence ID" value="CAD7392363.1"/>
    <property type="molecule type" value="Genomic_DNA"/>
</dbReference>
<evidence type="ECO:0000313" key="2">
    <source>
        <dbReference type="EMBL" id="CAD7392363.1"/>
    </source>
</evidence>
<proteinExistence type="predicted"/>
<feature type="compositionally biased region" description="Low complexity" evidence="1">
    <location>
        <begin position="313"/>
        <end position="328"/>
    </location>
</feature>
<gene>
    <name evidence="2" type="ORF">TCEB3V08_LOCUS393</name>
</gene>
<name>A0A7R9GQ15_TIMCR</name>